<dbReference type="SUPFAM" id="SSF52374">
    <property type="entry name" value="Nucleotidylyl transferase"/>
    <property type="match status" value="1"/>
</dbReference>
<dbReference type="InterPro" id="IPR002305">
    <property type="entry name" value="aa-tRNA-synth_Ic"/>
</dbReference>
<evidence type="ECO:0000313" key="8">
    <source>
        <dbReference type="Proteomes" id="UP000220158"/>
    </source>
</evidence>
<organism evidence="7 8">
    <name type="scientific">Plasmodium relictum</name>
    <dbReference type="NCBI Taxonomy" id="85471"/>
    <lineage>
        <taxon>Eukaryota</taxon>
        <taxon>Sar</taxon>
        <taxon>Alveolata</taxon>
        <taxon>Apicomplexa</taxon>
        <taxon>Aconoidasida</taxon>
        <taxon>Haemosporida</taxon>
        <taxon>Plasmodiidae</taxon>
        <taxon>Plasmodium</taxon>
        <taxon>Plasmodium (Haemamoeba)</taxon>
    </lineage>
</organism>
<dbReference type="EMBL" id="LN835309">
    <property type="protein sequence ID" value="CRH02936.1"/>
    <property type="molecule type" value="Genomic_DNA"/>
</dbReference>
<dbReference type="PROSITE" id="PS00178">
    <property type="entry name" value="AA_TRNA_LIGASE_I"/>
    <property type="match status" value="1"/>
</dbReference>
<evidence type="ECO:0000256" key="1">
    <source>
        <dbReference type="ARBA" id="ARBA00022598"/>
    </source>
</evidence>
<proteinExistence type="inferred from homology"/>
<keyword evidence="2 6" id="KW-0547">Nucleotide-binding</keyword>
<evidence type="ECO:0000256" key="3">
    <source>
        <dbReference type="ARBA" id="ARBA00022840"/>
    </source>
</evidence>
<sequence length="576" mass="68703">MKKEHIIILSFLLFIQIYFCKNIKVRKFKGIVFYLFRVTKIYKKKINFQLKNNCTFLTGIKPSGNIHLGNYIGCLHPLINLEAKRKKKIIGKRKEKVIKLNKIILIADLHCLTNINNIFSLKKNVLNSVKVIISLIIDMYIKKKKYVDIYINNIKLEKILKLFKYDLDTNINNLLSSNDSNISFSFLDNEKEINNLNINNTHNLKDIKYSESTNLYKNSEEYIDYNDEKYYEKSIYQKHFFYILKQSDIQVHTSLYYLINSFTSINLLSSHVHIKTCGYSKSFSLLSYPNLMLSDILLYKPNYLIIGLDQKKNLEIIKKICKKMNNYFPYITKMPKIYSSKFNVEIMNLDGHNKMSKNDLSDNLDFYKIIYLFDEKDLIERKIKRSKTDNFNDLKYGETDRKEINNLINIFIFFYYYKIKNSESIKTNHKTFYSFKKIFLNKRKQIPEGSKSFYNVFHNPKNTNDDIKYSNNLKDGIKNNLKIINEDDIYFKKNNINPNFNEKVINNILSSYNNNYYNFKNELSLLIYDHFLTSKYYYNILLSKDNLVNNILKMGKRSLSIRANETFKEFKKKLNI</sequence>
<evidence type="ECO:0000256" key="2">
    <source>
        <dbReference type="ARBA" id="ARBA00022741"/>
    </source>
</evidence>
<dbReference type="AlphaFoldDB" id="A0A1J1HDB0"/>
<name>A0A1J1HDB0_PLARL</name>
<reference evidence="7 8" key="1">
    <citation type="submission" date="2015-04" db="EMBL/GenBank/DDBJ databases">
        <authorList>
            <consortium name="Pathogen Informatics"/>
        </authorList>
    </citation>
    <scope>NUCLEOTIDE SEQUENCE [LARGE SCALE GENOMIC DNA]</scope>
    <source>
        <strain evidence="7 8">SGS1</strain>
    </source>
</reference>
<protein>
    <submittedName>
        <fullName evidence="7">Tryptophan--tRNA ligase, putative</fullName>
    </submittedName>
</protein>
<evidence type="ECO:0000256" key="5">
    <source>
        <dbReference type="ARBA" id="ARBA00023146"/>
    </source>
</evidence>
<dbReference type="PANTHER" id="PTHR43766">
    <property type="entry name" value="TRYPTOPHAN--TRNA LIGASE, MITOCHONDRIAL"/>
    <property type="match status" value="1"/>
</dbReference>
<dbReference type="GO" id="GO:0005524">
    <property type="term" value="F:ATP binding"/>
    <property type="evidence" value="ECO:0007669"/>
    <property type="project" value="UniProtKB-KW"/>
</dbReference>
<dbReference type="InterPro" id="IPR001412">
    <property type="entry name" value="aa-tRNA-synth_I_CS"/>
</dbReference>
<comment type="similarity">
    <text evidence="6">Belongs to the class-I aminoacyl-tRNA synthetase family.</text>
</comment>
<dbReference type="VEuPathDB" id="PlasmoDB:PRELSG_1467100"/>
<keyword evidence="5 6" id="KW-0030">Aminoacyl-tRNA synthetase</keyword>
<dbReference type="OMA" id="KPSGSIH"/>
<dbReference type="OrthoDB" id="15808at2759"/>
<keyword evidence="8" id="KW-1185">Reference proteome</keyword>
<evidence type="ECO:0000256" key="4">
    <source>
        <dbReference type="ARBA" id="ARBA00022917"/>
    </source>
</evidence>
<dbReference type="GO" id="GO:0004830">
    <property type="term" value="F:tryptophan-tRNA ligase activity"/>
    <property type="evidence" value="ECO:0007669"/>
    <property type="project" value="TreeGrafter"/>
</dbReference>
<dbReference type="GO" id="GO:0005739">
    <property type="term" value="C:mitochondrion"/>
    <property type="evidence" value="ECO:0007669"/>
    <property type="project" value="TreeGrafter"/>
</dbReference>
<dbReference type="Gene3D" id="1.10.240.10">
    <property type="entry name" value="Tyrosyl-Transfer RNA Synthetase"/>
    <property type="match status" value="1"/>
</dbReference>
<dbReference type="KEGG" id="prel:PRELSG_1467100"/>
<dbReference type="PANTHER" id="PTHR43766:SF1">
    <property type="entry name" value="TRYPTOPHAN--TRNA LIGASE, MITOCHONDRIAL"/>
    <property type="match status" value="1"/>
</dbReference>
<accession>A0A1J1HDB0</accession>
<dbReference type="InterPro" id="IPR050203">
    <property type="entry name" value="Trp-tRNA_synthetase"/>
</dbReference>
<dbReference type="GO" id="GO:0006436">
    <property type="term" value="P:tryptophanyl-tRNA aminoacylation"/>
    <property type="evidence" value="ECO:0007669"/>
    <property type="project" value="TreeGrafter"/>
</dbReference>
<dbReference type="RefSeq" id="XP_028535456.1">
    <property type="nucleotide sequence ID" value="XM_028679776.1"/>
</dbReference>
<dbReference type="Pfam" id="PF00579">
    <property type="entry name" value="tRNA-synt_1b"/>
    <property type="match status" value="2"/>
</dbReference>
<keyword evidence="4 6" id="KW-0648">Protein biosynthesis</keyword>
<evidence type="ECO:0000256" key="6">
    <source>
        <dbReference type="RuleBase" id="RU363036"/>
    </source>
</evidence>
<dbReference type="GeneID" id="39739103"/>
<gene>
    <name evidence="7" type="ORF">PRELSG_1467100</name>
</gene>
<keyword evidence="3 6" id="KW-0067">ATP-binding</keyword>
<dbReference type="Proteomes" id="UP000220158">
    <property type="component" value="Chromosome 14"/>
</dbReference>
<dbReference type="Gene3D" id="3.40.50.620">
    <property type="entry name" value="HUPs"/>
    <property type="match status" value="2"/>
</dbReference>
<keyword evidence="1 6" id="KW-0436">Ligase</keyword>
<dbReference type="InterPro" id="IPR014729">
    <property type="entry name" value="Rossmann-like_a/b/a_fold"/>
</dbReference>
<evidence type="ECO:0000313" key="7">
    <source>
        <dbReference type="EMBL" id="CRH02936.1"/>
    </source>
</evidence>